<evidence type="ECO:0000256" key="1">
    <source>
        <dbReference type="SAM" id="Phobius"/>
    </source>
</evidence>
<gene>
    <name evidence="3" type="ORF">DT065_10810</name>
</gene>
<dbReference type="Pfam" id="PF09648">
    <property type="entry name" value="YycI"/>
    <property type="match status" value="1"/>
</dbReference>
<feature type="domain" description="Regulatory protein YycH-like" evidence="2">
    <location>
        <begin position="65"/>
        <end position="283"/>
    </location>
</feature>
<keyword evidence="1" id="KW-0472">Membrane</keyword>
<dbReference type="Gene3D" id="2.40.128.690">
    <property type="entry name" value="YycH protein, domain 3-like"/>
    <property type="match status" value="1"/>
</dbReference>
<dbReference type="InterPro" id="IPR018604">
    <property type="entry name" value="YycI-like"/>
</dbReference>
<accession>A0A345BZT4</accession>
<dbReference type="KEGG" id="rue:DT065_10810"/>
<dbReference type="GO" id="GO:0016020">
    <property type="term" value="C:membrane"/>
    <property type="evidence" value="ECO:0007669"/>
    <property type="project" value="InterPro"/>
</dbReference>
<proteinExistence type="predicted"/>
<sequence length="297" mass="34398">MSFPIGTQKAMEAGSSWAMGIRKVTRMDWNKTKTIFIFTFLLLNVFLCAQLFDHMENRERDIEVEDSLETQLDYQNIDIEADLPNEEIPLSVVRSRTMESLPEEVEDSYDDSGVYEEVEFDSETGELSVLLEEPYEIDEDNAWQERRAFIDSHIHEGDTYRFAGRGDTRIDYYASHEDRTLIAPRNTHLTIYENEDGAIHAFAQQFVHTENMAEQSISSALDAIDTLIKENMLTTNSTVTNVEYVYYSALSEEYVSNEVLYAPHYRIVVQEEFENTEERPEVYLVSAVEGEETIREP</sequence>
<name>A0A345BZT4_9BACI</name>
<feature type="transmembrane region" description="Helical" evidence="1">
    <location>
        <begin position="35"/>
        <end position="52"/>
    </location>
</feature>
<protein>
    <recommendedName>
        <fullName evidence="2">Regulatory protein YycH-like domain-containing protein</fullName>
    </recommendedName>
</protein>
<dbReference type="AlphaFoldDB" id="A0A345BZT4"/>
<evidence type="ECO:0000313" key="3">
    <source>
        <dbReference type="EMBL" id="AXF56465.1"/>
    </source>
</evidence>
<reference evidence="3 4" key="1">
    <citation type="journal article" date="2018" name="J. Microbiol.">
        <title>Salicibibacter kimchii gen. nov., sp. nov., a moderately halophilic and alkalitolerant bacterium in the family Bacillaceae, isolated from kimchi.</title>
        <authorList>
            <person name="Jang J.Y."/>
            <person name="Oh Y.J."/>
            <person name="Lim S.K."/>
            <person name="Park H.K."/>
            <person name="Lee C."/>
            <person name="Kim J.Y."/>
            <person name="Lee M.A."/>
            <person name="Choi H.J."/>
        </authorList>
    </citation>
    <scope>NUCLEOTIDE SEQUENCE [LARGE SCALE GENOMIC DNA]</scope>
    <source>
        <strain evidence="3 4">NKC1-1</strain>
    </source>
</reference>
<keyword evidence="1" id="KW-1133">Transmembrane helix</keyword>
<evidence type="ECO:0000313" key="4">
    <source>
        <dbReference type="Proteomes" id="UP000252100"/>
    </source>
</evidence>
<keyword evidence="4" id="KW-1185">Reference proteome</keyword>
<dbReference type="EMBL" id="CP031092">
    <property type="protein sequence ID" value="AXF56465.1"/>
    <property type="molecule type" value="Genomic_DNA"/>
</dbReference>
<keyword evidence="1" id="KW-0812">Transmembrane</keyword>
<evidence type="ECO:0000259" key="2">
    <source>
        <dbReference type="Pfam" id="PF09648"/>
    </source>
</evidence>
<organism evidence="3 4">
    <name type="scientific">Salicibibacter kimchii</name>
    <dbReference type="NCBI Taxonomy" id="2099786"/>
    <lineage>
        <taxon>Bacteria</taxon>
        <taxon>Bacillati</taxon>
        <taxon>Bacillota</taxon>
        <taxon>Bacilli</taxon>
        <taxon>Bacillales</taxon>
        <taxon>Bacillaceae</taxon>
        <taxon>Salicibibacter</taxon>
    </lineage>
</organism>
<dbReference type="Proteomes" id="UP000252100">
    <property type="component" value="Chromosome"/>
</dbReference>